<dbReference type="PROSITE" id="PS51885">
    <property type="entry name" value="NEPRILYSIN"/>
    <property type="match status" value="1"/>
</dbReference>
<dbReference type="GO" id="GO:0046872">
    <property type="term" value="F:metal ion binding"/>
    <property type="evidence" value="ECO:0007669"/>
    <property type="project" value="UniProtKB-KW"/>
</dbReference>
<dbReference type="InterPro" id="IPR008753">
    <property type="entry name" value="Peptidase_M13_N"/>
</dbReference>
<dbReference type="EMBL" id="JADILX010000018">
    <property type="protein sequence ID" value="MBO8484954.1"/>
    <property type="molecule type" value="Genomic_DNA"/>
</dbReference>
<gene>
    <name evidence="10" type="ORF">IAB78_00825</name>
</gene>
<evidence type="ECO:0000256" key="6">
    <source>
        <dbReference type="ARBA" id="ARBA00022833"/>
    </source>
</evidence>
<keyword evidence="4" id="KW-0479">Metal-binding</keyword>
<keyword evidence="7" id="KW-0482">Metalloprotease</keyword>
<evidence type="ECO:0000313" key="10">
    <source>
        <dbReference type="EMBL" id="MBO8484954.1"/>
    </source>
</evidence>
<evidence type="ECO:0000256" key="2">
    <source>
        <dbReference type="ARBA" id="ARBA00007357"/>
    </source>
</evidence>
<dbReference type="InterPro" id="IPR042089">
    <property type="entry name" value="Peptidase_M13_dom_2"/>
</dbReference>
<dbReference type="InterPro" id="IPR024079">
    <property type="entry name" value="MetalloPept_cat_dom_sf"/>
</dbReference>
<dbReference type="GO" id="GO:0005886">
    <property type="term" value="C:plasma membrane"/>
    <property type="evidence" value="ECO:0007669"/>
    <property type="project" value="TreeGrafter"/>
</dbReference>
<name>A0A9D9NRD9_9BACT</name>
<reference evidence="10" key="2">
    <citation type="journal article" date="2021" name="PeerJ">
        <title>Extensive microbial diversity within the chicken gut microbiome revealed by metagenomics and culture.</title>
        <authorList>
            <person name="Gilroy R."/>
            <person name="Ravi A."/>
            <person name="Getino M."/>
            <person name="Pursley I."/>
            <person name="Horton D.L."/>
            <person name="Alikhan N.F."/>
            <person name="Baker D."/>
            <person name="Gharbi K."/>
            <person name="Hall N."/>
            <person name="Watson M."/>
            <person name="Adriaenssens E.M."/>
            <person name="Foster-Nyarko E."/>
            <person name="Jarju S."/>
            <person name="Secka A."/>
            <person name="Antonio M."/>
            <person name="Oren A."/>
            <person name="Chaudhuri R.R."/>
            <person name="La Ragione R."/>
            <person name="Hildebrand F."/>
            <person name="Pallen M.J."/>
        </authorList>
    </citation>
    <scope>NUCLEOTIDE SEQUENCE</scope>
    <source>
        <strain evidence="10">B2-16538</strain>
    </source>
</reference>
<evidence type="ECO:0000259" key="8">
    <source>
        <dbReference type="Pfam" id="PF01431"/>
    </source>
</evidence>
<dbReference type="Pfam" id="PF05649">
    <property type="entry name" value="Peptidase_M13_N"/>
    <property type="match status" value="1"/>
</dbReference>
<organism evidence="10 11">
    <name type="scientific">Candidatus Cryptobacteroides excrementavium</name>
    <dbReference type="NCBI Taxonomy" id="2840759"/>
    <lineage>
        <taxon>Bacteria</taxon>
        <taxon>Pseudomonadati</taxon>
        <taxon>Bacteroidota</taxon>
        <taxon>Bacteroidia</taxon>
        <taxon>Bacteroidales</taxon>
        <taxon>Candidatus Cryptobacteroides</taxon>
    </lineage>
</organism>
<evidence type="ECO:0000256" key="1">
    <source>
        <dbReference type="ARBA" id="ARBA00001947"/>
    </source>
</evidence>
<dbReference type="PANTHER" id="PTHR11733:SF167">
    <property type="entry name" value="FI17812P1-RELATED"/>
    <property type="match status" value="1"/>
</dbReference>
<dbReference type="GO" id="GO:0004222">
    <property type="term" value="F:metalloendopeptidase activity"/>
    <property type="evidence" value="ECO:0007669"/>
    <property type="project" value="InterPro"/>
</dbReference>
<dbReference type="SUPFAM" id="SSF55486">
    <property type="entry name" value="Metalloproteases ('zincins'), catalytic domain"/>
    <property type="match status" value="1"/>
</dbReference>
<dbReference type="Pfam" id="PF01431">
    <property type="entry name" value="Peptidase_M13"/>
    <property type="match status" value="1"/>
</dbReference>
<dbReference type="CDD" id="cd08662">
    <property type="entry name" value="M13"/>
    <property type="match status" value="1"/>
</dbReference>
<feature type="domain" description="Peptidase M13 C-terminal" evidence="8">
    <location>
        <begin position="465"/>
        <end position="665"/>
    </location>
</feature>
<dbReference type="Gene3D" id="1.10.1380.10">
    <property type="entry name" value="Neutral endopeptidase , domain2"/>
    <property type="match status" value="1"/>
</dbReference>
<dbReference type="PRINTS" id="PR00786">
    <property type="entry name" value="NEPRILYSIN"/>
</dbReference>
<comment type="similarity">
    <text evidence="2">Belongs to the peptidase M13 family.</text>
</comment>
<dbReference type="InterPro" id="IPR018497">
    <property type="entry name" value="Peptidase_M13_C"/>
</dbReference>
<reference evidence="10" key="1">
    <citation type="submission" date="2020-10" db="EMBL/GenBank/DDBJ databases">
        <authorList>
            <person name="Gilroy R."/>
        </authorList>
    </citation>
    <scope>NUCLEOTIDE SEQUENCE</scope>
    <source>
        <strain evidence="10">B2-16538</strain>
    </source>
</reference>
<keyword evidence="6" id="KW-0862">Zinc</keyword>
<accession>A0A9D9NRD9</accession>
<dbReference type="AlphaFoldDB" id="A0A9D9NRD9"/>
<dbReference type="PANTHER" id="PTHR11733">
    <property type="entry name" value="ZINC METALLOPROTEASE FAMILY M13 NEPRILYSIN-RELATED"/>
    <property type="match status" value="1"/>
</dbReference>
<evidence type="ECO:0000313" key="11">
    <source>
        <dbReference type="Proteomes" id="UP000823750"/>
    </source>
</evidence>
<proteinExistence type="inferred from homology"/>
<dbReference type="GO" id="GO:0016485">
    <property type="term" value="P:protein processing"/>
    <property type="evidence" value="ECO:0007669"/>
    <property type="project" value="TreeGrafter"/>
</dbReference>
<dbReference type="PROSITE" id="PS51257">
    <property type="entry name" value="PROKAR_LIPOPROTEIN"/>
    <property type="match status" value="1"/>
</dbReference>
<protein>
    <submittedName>
        <fullName evidence="10">M13 family metallopeptidase</fullName>
    </submittedName>
</protein>
<dbReference type="InterPro" id="IPR000718">
    <property type="entry name" value="Peptidase_M13"/>
</dbReference>
<sequence length="669" mass="75162">MKKFMLIMVSALAVACNEAPKTVHAIDPANLDTSVSPAENFYQYATGGWQKNNPLKPEFSRFGSFDVLRENNQKRLNDLFAGLADENVMPGSVEQKISDLYRMGLDSVRLNNEGAAPVQPLIEKIQAVKDRRGLVETIADMHSSSDYPFFGAYVSSDLMDSNSQILYLSQSGLGMGDRDYYLDTTNVRLKEGYRNFLASIFGLAGIKDAEKAADDALAVEDIIAEASWSSVELRDIQRQYNPMSSEDLVRQYPDLDFSVYFRTLGLNSQDKLVVMQPSYFSALDSVFATADVGQLKNYLLGQLVQGACGALGDDFYDAYFEFFQRQMAGVQEQKPRWKRAMEIPDNLLSEAVGKMYVAKYFSESEKGKVMKMVENIRQALGEHVDSLGWMSDSTKLKAHEKLNAFVVKIGYPDKWKDYSSLIINPSLSYYENIRNAARWYVADNLSRLGKPVDRSEWHMSPQTVNAYYNPTTNEICFPAAILQPPFYNPEADDAVNYGGIGVVISHEMTHGFDDQGRNFDKDGNMVNWWTDADAAAFKARTAVLVEQFDEVEILPGLHANGALCLGENIADQGGLRIAYTAMQNSFAGVHPEPVDGFTAEQRFYLSYATLWAQNITDEEKARLTRLDVHSLGENRVNVTLRNLQTFFDAFGIEEGDAMYRPESERVVIW</sequence>
<comment type="caution">
    <text evidence="10">The sequence shown here is derived from an EMBL/GenBank/DDBJ whole genome shotgun (WGS) entry which is preliminary data.</text>
</comment>
<comment type="cofactor">
    <cofactor evidence="1">
        <name>Zn(2+)</name>
        <dbReference type="ChEBI" id="CHEBI:29105"/>
    </cofactor>
</comment>
<keyword evidence="5" id="KW-0378">Hydrolase</keyword>
<evidence type="ECO:0000259" key="9">
    <source>
        <dbReference type="Pfam" id="PF05649"/>
    </source>
</evidence>
<feature type="domain" description="Peptidase M13 N-terminal" evidence="9">
    <location>
        <begin position="37"/>
        <end position="412"/>
    </location>
</feature>
<evidence type="ECO:0000256" key="7">
    <source>
        <dbReference type="ARBA" id="ARBA00023049"/>
    </source>
</evidence>
<keyword evidence="3" id="KW-0645">Protease</keyword>
<dbReference type="Gene3D" id="3.40.390.10">
    <property type="entry name" value="Collagenase (Catalytic Domain)"/>
    <property type="match status" value="1"/>
</dbReference>
<evidence type="ECO:0000256" key="3">
    <source>
        <dbReference type="ARBA" id="ARBA00022670"/>
    </source>
</evidence>
<dbReference type="Proteomes" id="UP000823750">
    <property type="component" value="Unassembled WGS sequence"/>
</dbReference>
<evidence type="ECO:0000256" key="5">
    <source>
        <dbReference type="ARBA" id="ARBA00022801"/>
    </source>
</evidence>
<evidence type="ECO:0000256" key="4">
    <source>
        <dbReference type="ARBA" id="ARBA00022723"/>
    </source>
</evidence>